<proteinExistence type="predicted"/>
<gene>
    <name evidence="1" type="ORF">JMUB3933_2021</name>
</gene>
<evidence type="ECO:0000313" key="2">
    <source>
        <dbReference type="Proteomes" id="UP000321397"/>
    </source>
</evidence>
<reference evidence="1 2" key="1">
    <citation type="submission" date="2019-07" db="EMBL/GenBank/DDBJ databases">
        <title>Complete Genome Sequence of Leptotrichia wadei Strain JMUB3933.</title>
        <authorList>
            <person name="Watanabe S."/>
            <person name="Cui L."/>
        </authorList>
    </citation>
    <scope>NUCLEOTIDE SEQUENCE [LARGE SCALE GENOMIC DNA]</scope>
    <source>
        <strain evidence="1 2">JMUB3933</strain>
    </source>
</reference>
<name>A0A510KEB2_9FUSO</name>
<organism evidence="1 2">
    <name type="scientific">Leptotrichia wadei</name>
    <dbReference type="NCBI Taxonomy" id="157687"/>
    <lineage>
        <taxon>Bacteria</taxon>
        <taxon>Fusobacteriati</taxon>
        <taxon>Fusobacteriota</taxon>
        <taxon>Fusobacteriia</taxon>
        <taxon>Fusobacteriales</taxon>
        <taxon>Leptotrichiaceae</taxon>
        <taxon>Leptotrichia</taxon>
    </lineage>
</organism>
<protein>
    <submittedName>
        <fullName evidence="1">Uncharacterized protein</fullName>
    </submittedName>
</protein>
<dbReference type="RefSeq" id="WP_146961986.1">
    <property type="nucleotide sequence ID" value="NZ_AP019834.1"/>
</dbReference>
<accession>A0A510KEB2</accession>
<sequence>MRKIIFLILSVFVISNLGFSKVITGAGMSYDDEIFGARKYCKAIGSYYIILAGGTLSQELLGEKHPEHIKRLNTATIVGKAINEVLLGEGYDYSTSFLDNINYYYKNNCRIVKEGEIIPDEKNYLSNRVVTNFNTMMKIFFKK</sequence>
<dbReference type="AlphaFoldDB" id="A0A510KEB2"/>
<evidence type="ECO:0000313" key="1">
    <source>
        <dbReference type="EMBL" id="BBM48505.1"/>
    </source>
</evidence>
<dbReference type="EMBL" id="AP019834">
    <property type="protein sequence ID" value="BBM48505.1"/>
    <property type="molecule type" value="Genomic_DNA"/>
</dbReference>
<dbReference type="Proteomes" id="UP000321397">
    <property type="component" value="Chromosome"/>
</dbReference>